<sequence>MQYINLDSVPSFYQTYVKHVCDAPLMDALQKSQQLLQELLTSIPETKGEFRYDKGKWSIKELLCHMMDTERIFCYRALRFSRNDSTELHGFDENTYAPEANAHGRSIAQLAREVHNLRIVTLDLFRNLTPEMLNRIGKANNTQISVVALGYIVAGHETHHRIVLQERYLSDGI</sequence>
<dbReference type="EMBL" id="BHXQ01000002">
    <property type="protein sequence ID" value="GCC50926.1"/>
    <property type="molecule type" value="Genomic_DNA"/>
</dbReference>
<reference evidence="2 3" key="1">
    <citation type="submission" date="2018-11" db="EMBL/GenBank/DDBJ databases">
        <title>Chryseotalea sanarue gen. nov., sp., nov., a member of the family Cytophagaceae, isolated from a brackish lake in Hamamatsu Japan.</title>
        <authorList>
            <person name="Maejima Y."/>
            <person name="Iino T."/>
            <person name="Muraguchi Y."/>
            <person name="Fukuda K."/>
            <person name="Ohkuma M."/>
            <person name="Moriuchi R."/>
            <person name="Dohra H."/>
            <person name="Kimbara K."/>
            <person name="Shintani M."/>
        </authorList>
    </citation>
    <scope>NUCLEOTIDE SEQUENCE [LARGE SCALE GENOMIC DNA]</scope>
    <source>
        <strain evidence="2 3">Ys</strain>
    </source>
</reference>
<dbReference type="Proteomes" id="UP000288227">
    <property type="component" value="Unassembled WGS sequence"/>
</dbReference>
<name>A0A401U7S2_9BACT</name>
<evidence type="ECO:0000313" key="2">
    <source>
        <dbReference type="EMBL" id="GCC50926.1"/>
    </source>
</evidence>
<dbReference type="OrthoDB" id="9793216at2"/>
<dbReference type="RefSeq" id="WP_127121579.1">
    <property type="nucleotide sequence ID" value="NZ_BHXQ01000002.1"/>
</dbReference>
<feature type="domain" description="DinB-like" evidence="1">
    <location>
        <begin position="28"/>
        <end position="161"/>
    </location>
</feature>
<dbReference type="Pfam" id="PF12867">
    <property type="entry name" value="DinB_2"/>
    <property type="match status" value="1"/>
</dbReference>
<dbReference type="SUPFAM" id="SSF109854">
    <property type="entry name" value="DinB/YfiT-like putative metalloenzymes"/>
    <property type="match status" value="1"/>
</dbReference>
<organism evidence="2 3">
    <name type="scientific">Chryseotalea sanaruensis</name>
    <dbReference type="NCBI Taxonomy" id="2482724"/>
    <lineage>
        <taxon>Bacteria</taxon>
        <taxon>Pseudomonadati</taxon>
        <taxon>Bacteroidota</taxon>
        <taxon>Cytophagia</taxon>
        <taxon>Cytophagales</taxon>
        <taxon>Chryseotaleaceae</taxon>
        <taxon>Chryseotalea</taxon>
    </lineage>
</organism>
<accession>A0A401U7S2</accession>
<dbReference type="InterPro" id="IPR024775">
    <property type="entry name" value="DinB-like"/>
</dbReference>
<gene>
    <name evidence="2" type="ORF">SanaruYs_11450</name>
</gene>
<protein>
    <submittedName>
        <fullName evidence="2">DinB family protein</fullName>
    </submittedName>
</protein>
<evidence type="ECO:0000313" key="3">
    <source>
        <dbReference type="Proteomes" id="UP000288227"/>
    </source>
</evidence>
<comment type="caution">
    <text evidence="2">The sequence shown here is derived from an EMBL/GenBank/DDBJ whole genome shotgun (WGS) entry which is preliminary data.</text>
</comment>
<keyword evidence="3" id="KW-1185">Reference proteome</keyword>
<proteinExistence type="predicted"/>
<dbReference type="Gene3D" id="1.20.120.450">
    <property type="entry name" value="dinb family like domain"/>
    <property type="match status" value="1"/>
</dbReference>
<dbReference type="AlphaFoldDB" id="A0A401U7S2"/>
<evidence type="ECO:0000259" key="1">
    <source>
        <dbReference type="Pfam" id="PF12867"/>
    </source>
</evidence>
<dbReference type="InterPro" id="IPR034660">
    <property type="entry name" value="DinB/YfiT-like"/>
</dbReference>